<reference evidence="2 3" key="1">
    <citation type="journal article" date="2016" name="Mol. Biol. Evol.">
        <title>Comparative Genomics of Early-Diverging Mushroom-Forming Fungi Provides Insights into the Origins of Lignocellulose Decay Capabilities.</title>
        <authorList>
            <person name="Nagy L.G."/>
            <person name="Riley R."/>
            <person name="Tritt A."/>
            <person name="Adam C."/>
            <person name="Daum C."/>
            <person name="Floudas D."/>
            <person name="Sun H."/>
            <person name="Yadav J.S."/>
            <person name="Pangilinan J."/>
            <person name="Larsson K.H."/>
            <person name="Matsuura K."/>
            <person name="Barry K."/>
            <person name="Labutti K."/>
            <person name="Kuo R."/>
            <person name="Ohm R.A."/>
            <person name="Bhattacharya S.S."/>
            <person name="Shirouzu T."/>
            <person name="Yoshinaga Y."/>
            <person name="Martin F.M."/>
            <person name="Grigoriev I.V."/>
            <person name="Hibbett D.S."/>
        </authorList>
    </citation>
    <scope>NUCLEOTIDE SEQUENCE [LARGE SCALE GENOMIC DNA]</scope>
    <source>
        <strain evidence="2 3">93-53</strain>
    </source>
</reference>
<dbReference type="SUPFAM" id="SSF53098">
    <property type="entry name" value="Ribonuclease H-like"/>
    <property type="match status" value="1"/>
</dbReference>
<dbReference type="InterPro" id="IPR012337">
    <property type="entry name" value="RNaseH-like_sf"/>
</dbReference>
<dbReference type="GeneID" id="63820397"/>
<dbReference type="GO" id="GO:0046983">
    <property type="term" value="F:protein dimerization activity"/>
    <property type="evidence" value="ECO:0007669"/>
    <property type="project" value="InterPro"/>
</dbReference>
<sequence length="177" mass="19837">DDTDVYRIAIAMCPDKKLEWFKKNPDWWLEDHAEAERVLRNHWKELCQGQSSPCAPATKSKWARTFHDDDALTSSHPFDSIDAYLEAPIVSSQDIKQADSILAYWSQASQLRSWLAHMALDYLSAPASSVDAERVGHLAVSHLQHQVSSQTFKAQMAVGSWVGTPLLPDMKACASLL</sequence>
<dbReference type="InterPro" id="IPR008906">
    <property type="entry name" value="HATC_C_dom"/>
</dbReference>
<proteinExistence type="predicted"/>
<accession>A0A165AQN6</accession>
<dbReference type="Proteomes" id="UP000076871">
    <property type="component" value="Unassembled WGS sequence"/>
</dbReference>
<evidence type="ECO:0000313" key="2">
    <source>
        <dbReference type="EMBL" id="KZS99466.1"/>
    </source>
</evidence>
<feature type="domain" description="HAT C-terminal dimerisation" evidence="1">
    <location>
        <begin position="81"/>
        <end position="151"/>
    </location>
</feature>
<dbReference type="AlphaFoldDB" id="A0A165AQN6"/>
<evidence type="ECO:0000313" key="3">
    <source>
        <dbReference type="Proteomes" id="UP000076871"/>
    </source>
</evidence>
<dbReference type="OrthoDB" id="3268424at2759"/>
<dbReference type="Pfam" id="PF05699">
    <property type="entry name" value="Dimer_Tnp_hAT"/>
    <property type="match status" value="1"/>
</dbReference>
<feature type="non-terminal residue" evidence="2">
    <location>
        <position position="177"/>
    </location>
</feature>
<dbReference type="RefSeq" id="XP_040757207.1">
    <property type="nucleotide sequence ID" value="XM_040903366.1"/>
</dbReference>
<name>A0A165AQN6_9APHY</name>
<feature type="non-terminal residue" evidence="2">
    <location>
        <position position="1"/>
    </location>
</feature>
<dbReference type="InParanoid" id="A0A165AQN6"/>
<organism evidence="2 3">
    <name type="scientific">Laetiporus sulphureus 93-53</name>
    <dbReference type="NCBI Taxonomy" id="1314785"/>
    <lineage>
        <taxon>Eukaryota</taxon>
        <taxon>Fungi</taxon>
        <taxon>Dikarya</taxon>
        <taxon>Basidiomycota</taxon>
        <taxon>Agaricomycotina</taxon>
        <taxon>Agaricomycetes</taxon>
        <taxon>Polyporales</taxon>
        <taxon>Laetiporus</taxon>
    </lineage>
</organism>
<dbReference type="EMBL" id="KV427857">
    <property type="protein sequence ID" value="KZS99466.1"/>
    <property type="molecule type" value="Genomic_DNA"/>
</dbReference>
<evidence type="ECO:0000259" key="1">
    <source>
        <dbReference type="Pfam" id="PF05699"/>
    </source>
</evidence>
<gene>
    <name evidence="2" type="ORF">LAESUDRAFT_628661</name>
</gene>
<keyword evidence="3" id="KW-1185">Reference proteome</keyword>
<protein>
    <recommendedName>
        <fullName evidence="1">HAT C-terminal dimerisation domain-containing protein</fullName>
    </recommendedName>
</protein>